<dbReference type="KEGG" id="mey:TM49_15780"/>
<dbReference type="InterPro" id="IPR017850">
    <property type="entry name" value="Alkaline_phosphatase_core_sf"/>
</dbReference>
<dbReference type="PANTHER" id="PTHR42693">
    <property type="entry name" value="ARYLSULFATASE FAMILY MEMBER"/>
    <property type="match status" value="1"/>
</dbReference>
<evidence type="ECO:0000256" key="3">
    <source>
        <dbReference type="ARBA" id="ARBA00022801"/>
    </source>
</evidence>
<dbReference type="InterPro" id="IPR000917">
    <property type="entry name" value="Sulfatase_N"/>
</dbReference>
<evidence type="ECO:0000256" key="1">
    <source>
        <dbReference type="ARBA" id="ARBA00008779"/>
    </source>
</evidence>
<dbReference type="Gene3D" id="3.40.720.10">
    <property type="entry name" value="Alkaline Phosphatase, subunit A"/>
    <property type="match status" value="1"/>
</dbReference>
<dbReference type="HOGENOM" id="CLU_006332_9_2_5"/>
<organism evidence="6 7">
    <name type="scientific">Martelella endophytica</name>
    <dbReference type="NCBI Taxonomy" id="1486262"/>
    <lineage>
        <taxon>Bacteria</taxon>
        <taxon>Pseudomonadati</taxon>
        <taxon>Pseudomonadota</taxon>
        <taxon>Alphaproteobacteria</taxon>
        <taxon>Hyphomicrobiales</taxon>
        <taxon>Aurantimonadaceae</taxon>
        <taxon>Martelella</taxon>
    </lineage>
</organism>
<dbReference type="InterPro" id="IPR050738">
    <property type="entry name" value="Sulfatase"/>
</dbReference>
<proteinExistence type="inferred from homology"/>
<feature type="domain" description="Sulfatase N-terminal" evidence="5">
    <location>
        <begin position="5"/>
        <end position="380"/>
    </location>
</feature>
<dbReference type="AlphaFoldDB" id="A0A0D5LTU6"/>
<dbReference type="EMBL" id="CP010803">
    <property type="protein sequence ID" value="AJY46798.1"/>
    <property type="molecule type" value="Genomic_DNA"/>
</dbReference>
<dbReference type="SUPFAM" id="SSF53649">
    <property type="entry name" value="Alkaline phosphatase-like"/>
    <property type="match status" value="1"/>
</dbReference>
<gene>
    <name evidence="6" type="ORF">TM49_15780</name>
</gene>
<dbReference type="PATRIC" id="fig|1486262.3.peg.3260"/>
<dbReference type="OrthoDB" id="9803751at2"/>
<keyword evidence="4" id="KW-0106">Calcium</keyword>
<dbReference type="STRING" id="1486262.TM49_15780"/>
<evidence type="ECO:0000256" key="2">
    <source>
        <dbReference type="ARBA" id="ARBA00022723"/>
    </source>
</evidence>
<dbReference type="GO" id="GO:0004065">
    <property type="term" value="F:arylsulfatase activity"/>
    <property type="evidence" value="ECO:0007669"/>
    <property type="project" value="TreeGrafter"/>
</dbReference>
<evidence type="ECO:0000313" key="7">
    <source>
        <dbReference type="Proteomes" id="UP000032611"/>
    </source>
</evidence>
<dbReference type="GO" id="GO:0046872">
    <property type="term" value="F:metal ion binding"/>
    <property type="evidence" value="ECO:0007669"/>
    <property type="project" value="UniProtKB-KW"/>
</dbReference>
<dbReference type="InterPro" id="IPR024607">
    <property type="entry name" value="Sulfatase_CS"/>
</dbReference>
<comment type="similarity">
    <text evidence="1">Belongs to the sulfatase family.</text>
</comment>
<dbReference type="PROSITE" id="PS00523">
    <property type="entry name" value="SULFATASE_1"/>
    <property type="match status" value="1"/>
</dbReference>
<dbReference type="Pfam" id="PF00884">
    <property type="entry name" value="Sulfatase"/>
    <property type="match status" value="1"/>
</dbReference>
<dbReference type="RefSeq" id="WP_045682667.1">
    <property type="nucleotide sequence ID" value="NZ_CP010803.1"/>
</dbReference>
<accession>A0A0D5LTU6</accession>
<dbReference type="Proteomes" id="UP000032611">
    <property type="component" value="Chromosome"/>
</dbReference>
<reference evidence="6 7" key="1">
    <citation type="journal article" date="2015" name="Genome Announc.">
        <title>Complete genome sequence of Martelella endophytica YC6887, which has antifungal activity associated with a halophyte.</title>
        <authorList>
            <person name="Khan A."/>
            <person name="Khan H."/>
            <person name="Chung E.J."/>
            <person name="Hossain M.T."/>
            <person name="Chung Y.R."/>
        </authorList>
    </citation>
    <scope>NUCLEOTIDE SEQUENCE [LARGE SCALE GENOMIC DNA]</scope>
    <source>
        <strain evidence="6">YC6887</strain>
    </source>
</reference>
<keyword evidence="3" id="KW-0378">Hydrolase</keyword>
<sequence>MTDRPNILIICTDQQRWDTLGATGNPFVNTPDIDALYDTGAVVEQAYCQSPVCTPSRSGFMTGRYPSITGAYQNGQDIDDRERLLSRILADHGYTCGLSGKLHLSACNPSAEPIQERRIDDGFRVFNWSHQPASSCADQAAGTVRNHAPNWPLNDYNLWLAERDGHYDTVPHPDCAHIQIGPEARFHQTTFCAERAISFIEAHQGSKAPWMFQVNIFDPHHPFDPPAEYLDRYLDRLDDIPLPDYAPGELDDKPRAQKVDHNGAYGGGAGFAYDGMSERDHRYVRAAYFAMCDLISDQVGRMVAALDATGQRQDTLVVFMSDHGELLGDHGIYLKGPFFYEPSVHVPLAFNWPGQIAAQTVSELVELTDLVPTLLDAAGIEIEYGIQGRSLWPLLSGTDAITPRQDIYCEYYNAMPWHDRDGGAWATMVRSQNAKIVVDHGHGGGELYDLDADPGEHRNLWDAPEAAALKTAMLVRLSNRMAGTIDPRPRRRADW</sequence>
<evidence type="ECO:0000256" key="4">
    <source>
        <dbReference type="ARBA" id="ARBA00022837"/>
    </source>
</evidence>
<evidence type="ECO:0000259" key="5">
    <source>
        <dbReference type="Pfam" id="PF00884"/>
    </source>
</evidence>
<keyword evidence="2" id="KW-0479">Metal-binding</keyword>
<keyword evidence="7" id="KW-1185">Reference proteome</keyword>
<name>A0A0D5LTU6_MAREN</name>
<dbReference type="PANTHER" id="PTHR42693:SF53">
    <property type="entry name" value="ENDO-4-O-SULFATASE"/>
    <property type="match status" value="1"/>
</dbReference>
<protein>
    <submittedName>
        <fullName evidence="6">Sulfatase</fullName>
    </submittedName>
</protein>
<evidence type="ECO:0000313" key="6">
    <source>
        <dbReference type="EMBL" id="AJY46798.1"/>
    </source>
</evidence>